<evidence type="ECO:0000313" key="1">
    <source>
        <dbReference type="EMBL" id="ONN43537.1"/>
    </source>
</evidence>
<name>A0A1V2UJG4_ENTMU</name>
<dbReference type="RefSeq" id="WP_077151492.1">
    <property type="nucleotide sequence ID" value="NZ_CABMMO010000005.1"/>
</dbReference>
<dbReference type="AlphaFoldDB" id="A0A1V2UJG4"/>
<protein>
    <submittedName>
        <fullName evidence="1">Uncharacterized protein</fullName>
    </submittedName>
</protein>
<dbReference type="InterPro" id="IPR029035">
    <property type="entry name" value="DHS-like_NAD/FAD-binding_dom"/>
</dbReference>
<dbReference type="SUPFAM" id="SSF52467">
    <property type="entry name" value="DHS-like NAD/FAD-binding domain"/>
    <property type="match status" value="1"/>
</dbReference>
<evidence type="ECO:0000313" key="2">
    <source>
        <dbReference type="Proteomes" id="UP000189299"/>
    </source>
</evidence>
<sequence length="348" mass="40662">MDEGTDSTNYNGKHREELFVSRLVEAKNDFSFVCFIGAGVSIAQGYPDWNQYVRQLIDYWRFHLDELVAEPETNRNTVDMKDTLFLESLHHMPVSNKRKVDLVNFILKDYCETHDDKKTSELYNKHVLDFERKIFTDIEPTITKNEILDELVKFEPIFITTNYDEQIEKSYDRSISKTPNKIRNITEINGAVEQNSIIHIHGVPDIDCNPDFFVSSAKSYSNAYFLGENHKRISQLLKGKNAPVFLFIGCSMEEDEILSLLKSLGEFSNLTSYALMKLDQLHHNNAVNERKKDIIEQYYKSEHNVEIIWFGTEFNELPVFINKIGKRFHELRKNVPGDPEELRKDLTF</sequence>
<dbReference type="Pfam" id="PF13289">
    <property type="entry name" value="SIR2_2"/>
    <property type="match status" value="1"/>
</dbReference>
<dbReference type="Proteomes" id="UP000189299">
    <property type="component" value="Unassembled WGS sequence"/>
</dbReference>
<accession>A0A1V2UJG4</accession>
<comment type="caution">
    <text evidence="1">The sequence shown here is derived from an EMBL/GenBank/DDBJ whole genome shotgun (WGS) entry which is preliminary data.</text>
</comment>
<reference evidence="1 2" key="1">
    <citation type="submission" date="2016-12" db="EMBL/GenBank/DDBJ databases">
        <authorList>
            <person name="Song W.-J."/>
            <person name="Kurnit D.M."/>
        </authorList>
    </citation>
    <scope>NUCLEOTIDE SEQUENCE [LARGE SCALE GENOMIC DNA]</scope>
    <source>
        <strain evidence="1 2">CGB1038-1_S1</strain>
    </source>
</reference>
<organism evidence="1 2">
    <name type="scientific">Enterococcus mundtii</name>
    <dbReference type="NCBI Taxonomy" id="53346"/>
    <lineage>
        <taxon>Bacteria</taxon>
        <taxon>Bacillati</taxon>
        <taxon>Bacillota</taxon>
        <taxon>Bacilli</taxon>
        <taxon>Lactobacillales</taxon>
        <taxon>Enterococcaceae</taxon>
        <taxon>Enterococcus</taxon>
    </lineage>
</organism>
<gene>
    <name evidence="1" type="ORF">BTN92_06815</name>
</gene>
<proteinExistence type="predicted"/>
<dbReference type="EMBL" id="MSTR01000005">
    <property type="protein sequence ID" value="ONN43537.1"/>
    <property type="molecule type" value="Genomic_DNA"/>
</dbReference>